<dbReference type="GeneID" id="34519812"/>
<comment type="subcellular location">
    <subcellularLocation>
        <location evidence="2">Cell membrane</location>
        <topology evidence="2">Peripheral membrane protein</topology>
        <orientation evidence="2">Cytoplasmic side</orientation>
    </subcellularLocation>
    <subcellularLocation>
        <location evidence="3">Cytoplasmic granule</location>
    </subcellularLocation>
</comment>
<sequence length="811" mass="91082">MSELVTRDVLRSQLLVKGSRGIIANIDDLSNEDSILQLAQFDTEFEALGEKSAHGLKNVEVDAQLYNFKLLLLAEQEDVSILKDQSFQDPSEFEYYVYLRSLKLLLDRGVSELVPEYLKAWSVFSGFPRRTNLLGTAMFEDVLTGLATYFVSIGVKSTAQVESSFDSYVTLTTPFTRLLRLRFVSRFAKLQGNQPGLTQHLLELEKNYAQGASFPKASETNFEYDEYMKAILDITILDGNLSAASLGSQVDAALSKTFQSAVVMRAWLSSCALDLSKTAQEVHAAFNVYLNYSLKEKGLGGGVFSDIIDVLDCFEFVLNYFVSRAPEIDLIPSIADWNLKMKDIINEFKISYDIDSTKPLSEVLAQRLSSYYYTLGAVERFLAVNGSPTLKLLETHLANSYAYLTESIEIAHSHGIKASFDAYFQHAIVSGKLNKTSIACKSAKQCIGVDPTSFKALNLLVLLLTSKDPRDLQALTVAEAANQMIENYLEESGSLTPVEKWELIEFRKTYVAAKEIHEGIFAALDHVPEVFTLFHTLFNPSEISNGEVKSYVPQLHAGGLSSQKDVQWSHRPSIVNPSAETEAVQNGSKHERKKSLLSAVRSTGSLAEKKLSFDSRKSKHELKNKPSSDLASLYSDTSVKEPLQDIWLWASRLYEKAGMLEESEKCIKEAESCHKPNFKTHARFGLLVYKANPKLAFQEFEISLDEVEEENVESILGLTLLSFSEEAQKAGVFISEKDKWSAQARVLNYLENLAKQYKYSQSSEVYYLLSQLYKLYGDTPKFEHSLLKTIELEECKPLRPWSVVEKPSFFA</sequence>
<dbReference type="HOGENOM" id="CLU_347817_0_0_1"/>
<dbReference type="STRING" id="1382522.W6MVQ1"/>
<evidence type="ECO:0000256" key="7">
    <source>
        <dbReference type="SAM" id="MobiDB-lite"/>
    </source>
</evidence>
<dbReference type="PANTHER" id="PTHR23083">
    <property type="entry name" value="TETRATRICOPEPTIDE REPEAT PROTEIN, TPR"/>
    <property type="match status" value="1"/>
</dbReference>
<evidence type="ECO:0000256" key="3">
    <source>
        <dbReference type="ARBA" id="ARBA00004463"/>
    </source>
</evidence>
<evidence type="ECO:0000256" key="1">
    <source>
        <dbReference type="ARBA" id="ARBA00002550"/>
    </source>
</evidence>
<dbReference type="InterPro" id="IPR011990">
    <property type="entry name" value="TPR-like_helical_dom_sf"/>
</dbReference>
<name>W6MVQ1_9ASCO</name>
<feature type="region of interest" description="Disordered" evidence="7">
    <location>
        <begin position="574"/>
        <end position="595"/>
    </location>
</feature>
<feature type="compositionally biased region" description="Polar residues" evidence="7">
    <location>
        <begin position="575"/>
        <end position="587"/>
    </location>
</feature>
<dbReference type="GO" id="GO:0006897">
    <property type="term" value="P:endocytosis"/>
    <property type="evidence" value="ECO:0007669"/>
    <property type="project" value="UniProtKB-KW"/>
</dbReference>
<keyword evidence="4" id="KW-0254">Endocytosis</keyword>
<proteinExistence type="inferred from homology"/>
<dbReference type="EMBL" id="HG793127">
    <property type="protein sequence ID" value="CDK26420.1"/>
    <property type="molecule type" value="Genomic_DNA"/>
</dbReference>
<keyword evidence="9" id="KW-1185">Reference proteome</keyword>
<dbReference type="Proteomes" id="UP000019384">
    <property type="component" value="Unassembled WGS sequence"/>
</dbReference>
<comment type="similarity">
    <text evidence="5">Belongs to the YPP1 family.</text>
</comment>
<evidence type="ECO:0000313" key="9">
    <source>
        <dbReference type="Proteomes" id="UP000019384"/>
    </source>
</evidence>
<gene>
    <name evidence="8" type="ORF">KUCA_T00002392001</name>
</gene>
<evidence type="ECO:0000256" key="4">
    <source>
        <dbReference type="ARBA" id="ARBA00022583"/>
    </source>
</evidence>
<reference evidence="8" key="2">
    <citation type="submission" date="2014-02" db="EMBL/GenBank/DDBJ databases">
        <title>Complete DNA sequence of /Kuraishia capsulata/ illustrates novel genomic features among budding yeasts (/Saccharomycotina/).</title>
        <authorList>
            <person name="Morales L."/>
            <person name="Noel B."/>
            <person name="Porcel B."/>
            <person name="Marcet-Houben M."/>
            <person name="Hullo M-F."/>
            <person name="Sacerdot C."/>
            <person name="Tekaia F."/>
            <person name="Leh-Louis V."/>
            <person name="Despons L."/>
            <person name="Khanna V."/>
            <person name="Aury J-M."/>
            <person name="Barbe V."/>
            <person name="Couloux A."/>
            <person name="Labadie K."/>
            <person name="Pelletier E."/>
            <person name="Souciet J-L."/>
            <person name="Boekhout T."/>
            <person name="Gabaldon T."/>
            <person name="Wincker P."/>
            <person name="Dujon B."/>
        </authorList>
    </citation>
    <scope>NUCLEOTIDE SEQUENCE</scope>
    <source>
        <strain evidence="8">CBS 1993</strain>
    </source>
</reference>
<dbReference type="Gene3D" id="1.25.40.10">
    <property type="entry name" value="Tetratricopeptide repeat domain"/>
    <property type="match status" value="1"/>
</dbReference>
<comment type="function">
    <text evidence="1">Involved in endocytosis.</text>
</comment>
<evidence type="ECO:0000256" key="6">
    <source>
        <dbReference type="ARBA" id="ARBA00039231"/>
    </source>
</evidence>
<accession>W6MVQ1</accession>
<dbReference type="AlphaFoldDB" id="W6MVQ1"/>
<evidence type="ECO:0000256" key="2">
    <source>
        <dbReference type="ARBA" id="ARBA00004413"/>
    </source>
</evidence>
<evidence type="ECO:0000256" key="5">
    <source>
        <dbReference type="ARBA" id="ARBA00038251"/>
    </source>
</evidence>
<dbReference type="OrthoDB" id="29013at2759"/>
<dbReference type="SUPFAM" id="SSF48452">
    <property type="entry name" value="TPR-like"/>
    <property type="match status" value="1"/>
</dbReference>
<evidence type="ECO:0000313" key="8">
    <source>
        <dbReference type="EMBL" id="CDK26420.1"/>
    </source>
</evidence>
<reference evidence="8" key="1">
    <citation type="submission" date="2013-12" db="EMBL/GenBank/DDBJ databases">
        <authorList>
            <person name="Genoscope - CEA"/>
        </authorList>
    </citation>
    <scope>NUCLEOTIDE SEQUENCE</scope>
    <source>
        <strain evidence="8">CBS 1993</strain>
    </source>
</reference>
<organism evidence="8 9">
    <name type="scientific">Kuraishia capsulata CBS 1993</name>
    <dbReference type="NCBI Taxonomy" id="1382522"/>
    <lineage>
        <taxon>Eukaryota</taxon>
        <taxon>Fungi</taxon>
        <taxon>Dikarya</taxon>
        <taxon>Ascomycota</taxon>
        <taxon>Saccharomycotina</taxon>
        <taxon>Pichiomycetes</taxon>
        <taxon>Pichiales</taxon>
        <taxon>Pichiaceae</taxon>
        <taxon>Kuraishia</taxon>
    </lineage>
</organism>
<dbReference type="InterPro" id="IPR051722">
    <property type="entry name" value="Endocytosis_PI4K-reg_protein"/>
</dbReference>
<protein>
    <recommendedName>
        <fullName evidence="6">Cargo-transport protein YPP1</fullName>
    </recommendedName>
</protein>
<dbReference type="RefSeq" id="XP_022458424.1">
    <property type="nucleotide sequence ID" value="XM_022602639.1"/>
</dbReference>
<dbReference type="PANTHER" id="PTHR23083:SF464">
    <property type="entry name" value="TETRATRICOPEPTIDE REPEAT DOMAIN 7, ISOFORM A"/>
    <property type="match status" value="1"/>
</dbReference>
<dbReference type="GO" id="GO:0005886">
    <property type="term" value="C:plasma membrane"/>
    <property type="evidence" value="ECO:0007669"/>
    <property type="project" value="UniProtKB-SubCell"/>
</dbReference>